<keyword evidence="3 13" id="KW-0645">Protease</keyword>
<evidence type="ECO:0000313" key="13">
    <source>
        <dbReference type="EMBL" id="QEG21687.1"/>
    </source>
</evidence>
<evidence type="ECO:0000259" key="11">
    <source>
        <dbReference type="Pfam" id="PF00675"/>
    </source>
</evidence>
<dbReference type="SUPFAM" id="SSF63411">
    <property type="entry name" value="LuxS/MPP-like metallohydrolase"/>
    <property type="match status" value="4"/>
</dbReference>
<dbReference type="GO" id="GO:0006508">
    <property type="term" value="P:proteolysis"/>
    <property type="evidence" value="ECO:0007669"/>
    <property type="project" value="UniProtKB-KW"/>
</dbReference>
<keyword evidence="5 13" id="KW-0378">Hydrolase</keyword>
<evidence type="ECO:0000256" key="8">
    <source>
        <dbReference type="RuleBase" id="RU004447"/>
    </source>
</evidence>
<dbReference type="Pfam" id="PF00675">
    <property type="entry name" value="Peptidase_M16"/>
    <property type="match status" value="2"/>
</dbReference>
<dbReference type="PANTHER" id="PTHR43690">
    <property type="entry name" value="NARDILYSIN"/>
    <property type="match status" value="1"/>
</dbReference>
<name>A0A5B9P506_9BACT</name>
<dbReference type="GO" id="GO:0004222">
    <property type="term" value="F:metalloendopeptidase activity"/>
    <property type="evidence" value="ECO:0007669"/>
    <property type="project" value="UniProtKB-EC"/>
</dbReference>
<feature type="region of interest" description="Disordered" evidence="9">
    <location>
        <begin position="903"/>
        <end position="931"/>
    </location>
</feature>
<dbReference type="InterPro" id="IPR007863">
    <property type="entry name" value="Peptidase_M16_C"/>
</dbReference>
<keyword evidence="4" id="KW-0479">Metal-binding</keyword>
<dbReference type="KEGG" id="mff:MFFC18_15460"/>
<keyword evidence="7" id="KW-0482">Metalloprotease</keyword>
<dbReference type="GO" id="GO:0046872">
    <property type="term" value="F:metal ion binding"/>
    <property type="evidence" value="ECO:0007669"/>
    <property type="project" value="UniProtKB-KW"/>
</dbReference>
<feature type="domain" description="Peptidase M16 N-terminal" evidence="11">
    <location>
        <begin position="53"/>
        <end position="193"/>
    </location>
</feature>
<comment type="cofactor">
    <cofactor evidence="1">
        <name>Zn(2+)</name>
        <dbReference type="ChEBI" id="CHEBI:29105"/>
    </cofactor>
</comment>
<feature type="compositionally biased region" description="Basic and acidic residues" evidence="9">
    <location>
        <begin position="903"/>
        <end position="923"/>
    </location>
</feature>
<feature type="domain" description="Peptidase M16 C-terminal" evidence="12">
    <location>
        <begin position="657"/>
        <end position="835"/>
    </location>
</feature>
<keyword evidence="14" id="KW-1185">Reference proteome</keyword>
<dbReference type="Gene3D" id="3.30.830.10">
    <property type="entry name" value="Metalloenzyme, LuxS/M16 peptidase-like"/>
    <property type="match status" value="4"/>
</dbReference>
<evidence type="ECO:0000256" key="2">
    <source>
        <dbReference type="ARBA" id="ARBA00007261"/>
    </source>
</evidence>
<dbReference type="PROSITE" id="PS00143">
    <property type="entry name" value="INSULINASE"/>
    <property type="match status" value="1"/>
</dbReference>
<evidence type="ECO:0000256" key="9">
    <source>
        <dbReference type="SAM" id="MobiDB-lite"/>
    </source>
</evidence>
<protein>
    <submittedName>
        <fullName evidence="13">Protease 3</fullName>
        <ecNumber evidence="13">3.4.24.55</ecNumber>
    </submittedName>
</protein>
<dbReference type="InterPro" id="IPR050626">
    <property type="entry name" value="Peptidase_M16"/>
</dbReference>
<dbReference type="EC" id="3.4.24.55" evidence="13"/>
<comment type="similarity">
    <text evidence="2 8">Belongs to the peptidase M16 family.</text>
</comment>
<feature type="domain" description="Peptidase M16 C-terminal" evidence="12">
    <location>
        <begin position="205"/>
        <end position="375"/>
    </location>
</feature>
<dbReference type="EMBL" id="CP042912">
    <property type="protein sequence ID" value="QEG21687.1"/>
    <property type="molecule type" value="Genomic_DNA"/>
</dbReference>
<evidence type="ECO:0000256" key="1">
    <source>
        <dbReference type="ARBA" id="ARBA00001947"/>
    </source>
</evidence>
<feature type="chain" id="PRO_5022701235" evidence="10">
    <location>
        <begin position="25"/>
        <end position="931"/>
    </location>
</feature>
<evidence type="ECO:0000313" key="14">
    <source>
        <dbReference type="Proteomes" id="UP000322214"/>
    </source>
</evidence>
<organism evidence="13 14">
    <name type="scientific">Mariniblastus fucicola</name>
    <dbReference type="NCBI Taxonomy" id="980251"/>
    <lineage>
        <taxon>Bacteria</taxon>
        <taxon>Pseudomonadati</taxon>
        <taxon>Planctomycetota</taxon>
        <taxon>Planctomycetia</taxon>
        <taxon>Pirellulales</taxon>
        <taxon>Pirellulaceae</taxon>
        <taxon>Mariniblastus</taxon>
    </lineage>
</organism>
<dbReference type="InterPro" id="IPR011249">
    <property type="entry name" value="Metalloenz_LuxS/M16"/>
</dbReference>
<dbReference type="InterPro" id="IPR011765">
    <property type="entry name" value="Pept_M16_N"/>
</dbReference>
<dbReference type="AlphaFoldDB" id="A0A5B9P506"/>
<evidence type="ECO:0000256" key="3">
    <source>
        <dbReference type="ARBA" id="ARBA00022670"/>
    </source>
</evidence>
<proteinExistence type="inferred from homology"/>
<evidence type="ECO:0000259" key="12">
    <source>
        <dbReference type="Pfam" id="PF05193"/>
    </source>
</evidence>
<evidence type="ECO:0000256" key="7">
    <source>
        <dbReference type="ARBA" id="ARBA00023049"/>
    </source>
</evidence>
<dbReference type="Proteomes" id="UP000322214">
    <property type="component" value="Chromosome"/>
</dbReference>
<dbReference type="STRING" id="980251.GCA_001642875_02522"/>
<dbReference type="PANTHER" id="PTHR43690:SF17">
    <property type="entry name" value="PROTEIN YHJJ"/>
    <property type="match status" value="1"/>
</dbReference>
<keyword evidence="10" id="KW-0732">Signal</keyword>
<feature type="signal peptide" evidence="10">
    <location>
        <begin position="1"/>
        <end position="24"/>
    </location>
</feature>
<evidence type="ECO:0000256" key="10">
    <source>
        <dbReference type="SAM" id="SignalP"/>
    </source>
</evidence>
<dbReference type="InterPro" id="IPR001431">
    <property type="entry name" value="Pept_M16_Zn_BS"/>
</dbReference>
<evidence type="ECO:0000256" key="6">
    <source>
        <dbReference type="ARBA" id="ARBA00022833"/>
    </source>
</evidence>
<keyword evidence="6" id="KW-0862">Zinc</keyword>
<dbReference type="Pfam" id="PF05193">
    <property type="entry name" value="Peptidase_M16_C"/>
    <property type="match status" value="2"/>
</dbReference>
<sequence length="931" mass="103875" precursor="true">MNRIFYIGTTLLALSVFALQSATAQLPKKVTEIEGITEYKLDNGIQLLLFPDDSKPQFTVNMTLMVGSRHEGYGETGMAHLLEHMLFRGTEKYPDTPKWLKEKGVLNMNGTTWLDRTNYYETLPASEENLEFALDMESDRLLNSTILAEHLAAEMTIVRNEFERGENSPQRILMQRIAANAFEWHNYGKSTIGNRSDIERVPISNLREFYRKFYQPDNLMLVIAGKFDQDKALELVEKYFGSLKIPDRKLPKTYTEEPVQDGERLVVLKRNGDVQMAGAAYHVPAASSDDYAAVEVLVNILGDEPSGPLYKKLVKTELATSASTMAFKTHDPGLFYVFAEVSKDKDLEKAKTVMLETVQNAADDITEADVQRALRGIEKRRERQFANSESFAIELSEWRSYGDWRMYFLHRDRLEKVTLADVKAAAKAYLKTDNRTVGLFIPTKDPDRTTIPERVDIAKKLEGYKGRKAMAKGEAFDPTPANIDARTEIVKIADGVQVAMLPKKVRGGRVVLSGTMHFGTEDSLKGHVTHNRILGRLMGRGTKQLSFQEYQDKLDEIETSLNVSGDTGQLSFSVETKAERVGEALDLLKEVLQEPALDADEMEVLRNEGLTALESTLSDPQALGVNAMQRAMSPYPADDVRYEKTIEESIEAMKNVKVEGVRAFYEQFVGGQNVEIGVVGQFDSDVVQEKLAAIFTDWSTQEAYERIATPAPNVEGQRITINTPDKKNALYIGALPLAVDDQDENYEAMLIGNYILGGGPLSSRLADRVRKKEGLSYGVGSQFVAGSQDKSGAFIVFAISNPDNSEKVVSTIAEEINRIIESGVESKEMRKARKSFLRTRKGRRANDNALAQTLRENLELGRTMEFAQQGDEAIEALTEEQVEAAIKALITPEKMVVVTAGDFEKKSESESEAEQKTEVKAEAEAEPAGSK</sequence>
<gene>
    <name evidence="13" type="primary">ptrA_3</name>
    <name evidence="13" type="ORF">MFFC18_15460</name>
</gene>
<feature type="domain" description="Peptidase M16 N-terminal" evidence="11">
    <location>
        <begin position="533"/>
        <end position="608"/>
    </location>
</feature>
<dbReference type="OrthoDB" id="9811314at2"/>
<reference evidence="13 14" key="1">
    <citation type="submission" date="2019-08" db="EMBL/GenBank/DDBJ databases">
        <title>Deep-cultivation of Planctomycetes and their phenomic and genomic characterization uncovers novel biology.</title>
        <authorList>
            <person name="Wiegand S."/>
            <person name="Jogler M."/>
            <person name="Boedeker C."/>
            <person name="Pinto D."/>
            <person name="Vollmers J."/>
            <person name="Rivas-Marin E."/>
            <person name="Kohn T."/>
            <person name="Peeters S.H."/>
            <person name="Heuer A."/>
            <person name="Rast P."/>
            <person name="Oberbeckmann S."/>
            <person name="Bunk B."/>
            <person name="Jeske O."/>
            <person name="Meyerdierks A."/>
            <person name="Storesund J.E."/>
            <person name="Kallscheuer N."/>
            <person name="Luecker S."/>
            <person name="Lage O.M."/>
            <person name="Pohl T."/>
            <person name="Merkel B.J."/>
            <person name="Hornburger P."/>
            <person name="Mueller R.-W."/>
            <person name="Bruemmer F."/>
            <person name="Labrenz M."/>
            <person name="Spormann A.M."/>
            <person name="Op den Camp H."/>
            <person name="Overmann J."/>
            <person name="Amann R."/>
            <person name="Jetten M.S.M."/>
            <person name="Mascher T."/>
            <person name="Medema M.H."/>
            <person name="Devos D.P."/>
            <person name="Kaster A.-K."/>
            <person name="Ovreas L."/>
            <person name="Rohde M."/>
            <person name="Galperin M.Y."/>
            <person name="Jogler C."/>
        </authorList>
    </citation>
    <scope>NUCLEOTIDE SEQUENCE [LARGE SCALE GENOMIC DNA]</scope>
    <source>
        <strain evidence="13 14">FC18</strain>
    </source>
</reference>
<evidence type="ECO:0000256" key="4">
    <source>
        <dbReference type="ARBA" id="ARBA00022723"/>
    </source>
</evidence>
<dbReference type="RefSeq" id="WP_075084954.1">
    <property type="nucleotide sequence ID" value="NZ_CP042912.1"/>
</dbReference>
<evidence type="ECO:0000256" key="5">
    <source>
        <dbReference type="ARBA" id="ARBA00022801"/>
    </source>
</evidence>
<accession>A0A5B9P506</accession>